<evidence type="ECO:0000256" key="2">
    <source>
        <dbReference type="SAM" id="Phobius"/>
    </source>
</evidence>
<keyword evidence="2" id="KW-0472">Membrane</keyword>
<feature type="transmembrane region" description="Helical" evidence="2">
    <location>
        <begin position="665"/>
        <end position="683"/>
    </location>
</feature>
<evidence type="ECO:0000256" key="3">
    <source>
        <dbReference type="SAM" id="SignalP"/>
    </source>
</evidence>
<reference evidence="4 5" key="1">
    <citation type="journal article" date="2019" name="Sci. Rep.">
        <title>A multi-omics analysis of the grapevine pathogen Lasiodiplodia theobromae reveals that temperature affects the expression of virulence- and pathogenicity-related genes.</title>
        <authorList>
            <person name="Felix C."/>
            <person name="Meneses R."/>
            <person name="Goncalves M.F.M."/>
            <person name="Tilleman L."/>
            <person name="Duarte A.S."/>
            <person name="Jorrin-Novo J.V."/>
            <person name="Van de Peer Y."/>
            <person name="Deforce D."/>
            <person name="Van Nieuwerburgh F."/>
            <person name="Esteves A.C."/>
            <person name="Alves A."/>
        </authorList>
    </citation>
    <scope>NUCLEOTIDE SEQUENCE [LARGE SCALE GENOMIC DNA]</scope>
    <source>
        <strain evidence="4 5">LA-SOL3</strain>
    </source>
</reference>
<name>A0A5N5CTQ7_9PEZI</name>
<evidence type="ECO:0000313" key="4">
    <source>
        <dbReference type="EMBL" id="KAB2568735.1"/>
    </source>
</evidence>
<evidence type="ECO:0000313" key="5">
    <source>
        <dbReference type="Proteomes" id="UP000325902"/>
    </source>
</evidence>
<feature type="compositionally biased region" description="Low complexity" evidence="1">
    <location>
        <begin position="149"/>
        <end position="169"/>
    </location>
</feature>
<comment type="caution">
    <text evidence="4">The sequence shown here is derived from an EMBL/GenBank/DDBJ whole genome shotgun (WGS) entry which is preliminary data.</text>
</comment>
<organism evidence="4 5">
    <name type="scientific">Lasiodiplodia theobromae</name>
    <dbReference type="NCBI Taxonomy" id="45133"/>
    <lineage>
        <taxon>Eukaryota</taxon>
        <taxon>Fungi</taxon>
        <taxon>Dikarya</taxon>
        <taxon>Ascomycota</taxon>
        <taxon>Pezizomycotina</taxon>
        <taxon>Dothideomycetes</taxon>
        <taxon>Dothideomycetes incertae sedis</taxon>
        <taxon>Botryosphaeriales</taxon>
        <taxon>Botryosphaeriaceae</taxon>
        <taxon>Lasiodiplodia</taxon>
    </lineage>
</organism>
<accession>A0A5N5CTQ7</accession>
<feature type="region of interest" description="Disordered" evidence="1">
    <location>
        <begin position="636"/>
        <end position="658"/>
    </location>
</feature>
<dbReference type="Proteomes" id="UP000325902">
    <property type="component" value="Unassembled WGS sequence"/>
</dbReference>
<feature type="chain" id="PRO_5024870177" evidence="3">
    <location>
        <begin position="18"/>
        <end position="684"/>
    </location>
</feature>
<feature type="region of interest" description="Disordered" evidence="1">
    <location>
        <begin position="190"/>
        <end position="219"/>
    </location>
</feature>
<keyword evidence="5" id="KW-1185">Reference proteome</keyword>
<sequence>MLLAGMLLACSMSFVHASDASQSQLAPVDTSLTSITSSNAEESIGYSNNGASAELPSAFYDRVNRLACTVHYVELRFNSAQDMEESMYDIADWITAIINSDEYAGCYRPGFEVFFTAFVSDDTVQIYGQDMSVPLELAEVSASSAASSASSATSSTPSAPPSASSAAPSEEPVKEKHELRRKDLAVLYPRNSTHPDHSVLPDGGDGQPQPSLVSAAPRNPSGIAVTSITMDSHVSSTKTVFIMPTADLVPTDTNLPPMVTIDVNHALENRALNFPSSPDYNESEHLSVLCTHCSLNGKLSITQGGWHSPSSDGSSPPSLGWFNITFTDFADALELRLQGQDSGFMKFAMYPGNDKTQPLTLSGISMPGLGKAGLILRPWLAVGWNFTAPTTVNYCAGKLWQDAPAHLHVDFTKMTDGTSTTAFTYRNLRTDPHTTPFRGRSMDSLHAYGSVDVRLEMDLLIVFEEETADANANNNTSSSSSIPAAGLQSGTPANAAALVRVDWPGVDASFLPRPVAEFQTTCYNASNATRTAYALWKDDHRVAASFSAAHATVVRVQSRDISAASARFGTVFPWVRDNAGQQRALQDGWSGRHAGKWEYACYVWLEGEKRFEEAGVVLERIKEGLVRDGAAAAVSGKAAAASTNEPEQSSDDGKEGLESGTANGVVMPTFVVGLVVVVAALVCF</sequence>
<protein>
    <submittedName>
        <fullName evidence="4">Uncharacterized protein</fullName>
    </submittedName>
</protein>
<keyword evidence="2" id="KW-0812">Transmembrane</keyword>
<evidence type="ECO:0000256" key="1">
    <source>
        <dbReference type="SAM" id="MobiDB-lite"/>
    </source>
</evidence>
<keyword evidence="2" id="KW-1133">Transmembrane helix</keyword>
<keyword evidence="3" id="KW-0732">Signal</keyword>
<proteinExistence type="predicted"/>
<feature type="signal peptide" evidence="3">
    <location>
        <begin position="1"/>
        <end position="17"/>
    </location>
</feature>
<dbReference type="AlphaFoldDB" id="A0A5N5CTQ7"/>
<dbReference type="EMBL" id="VCHE01000285">
    <property type="protein sequence ID" value="KAB2568735.1"/>
    <property type="molecule type" value="Genomic_DNA"/>
</dbReference>
<feature type="region of interest" description="Disordered" evidence="1">
    <location>
        <begin position="149"/>
        <end position="178"/>
    </location>
</feature>
<gene>
    <name evidence="4" type="ORF">DBV05_g12585</name>
</gene>